<dbReference type="PANTHER" id="PTHR35369">
    <property type="entry name" value="BLR3025 PROTEIN-RELATED"/>
    <property type="match status" value="1"/>
</dbReference>
<dbReference type="Pfam" id="PF00817">
    <property type="entry name" value="IMS"/>
    <property type="match status" value="1"/>
</dbReference>
<dbReference type="AlphaFoldDB" id="A0A7C9LBW8"/>
<comment type="subunit">
    <text evidence="1">Monomer.</text>
</comment>
<evidence type="ECO:0000256" key="1">
    <source>
        <dbReference type="ARBA" id="ARBA00011245"/>
    </source>
</evidence>
<dbReference type="CDD" id="cd03468">
    <property type="entry name" value="PolY_like"/>
    <property type="match status" value="1"/>
</dbReference>
<evidence type="ECO:0000313" key="9">
    <source>
        <dbReference type="Proteomes" id="UP000483078"/>
    </source>
</evidence>
<organism evidence="8 9">
    <name type="scientific">Sediminimonas qiaohouensis</name>
    <dbReference type="NCBI Taxonomy" id="552061"/>
    <lineage>
        <taxon>Bacteria</taxon>
        <taxon>Pseudomonadati</taxon>
        <taxon>Pseudomonadota</taxon>
        <taxon>Alphaproteobacteria</taxon>
        <taxon>Rhodobacterales</taxon>
        <taxon>Roseobacteraceae</taxon>
        <taxon>Sediminimonas</taxon>
    </lineage>
</organism>
<proteinExistence type="predicted"/>
<dbReference type="EMBL" id="VENJ01000019">
    <property type="protein sequence ID" value="MTJ05597.1"/>
    <property type="molecule type" value="Genomic_DNA"/>
</dbReference>
<dbReference type="InterPro" id="IPR017961">
    <property type="entry name" value="DNA_pol_Y-fam_little_finger"/>
</dbReference>
<evidence type="ECO:0000256" key="5">
    <source>
        <dbReference type="ARBA" id="ARBA00049244"/>
    </source>
</evidence>
<dbReference type="SUPFAM" id="SSF56672">
    <property type="entry name" value="DNA/RNA polymerases"/>
    <property type="match status" value="1"/>
</dbReference>
<evidence type="ECO:0000256" key="3">
    <source>
        <dbReference type="ARBA" id="ARBA00022763"/>
    </source>
</evidence>
<accession>A0A7C9LBW8</accession>
<evidence type="ECO:0000313" key="8">
    <source>
        <dbReference type="EMBL" id="MTJ05597.1"/>
    </source>
</evidence>
<dbReference type="EC" id="2.7.7.7" evidence="2"/>
<dbReference type="GO" id="GO:0006281">
    <property type="term" value="P:DNA repair"/>
    <property type="evidence" value="ECO:0007669"/>
    <property type="project" value="InterPro"/>
</dbReference>
<feature type="domain" description="DNA polymerase Y-family little finger" evidence="7">
    <location>
        <begin position="237"/>
        <end position="326"/>
    </location>
</feature>
<protein>
    <recommendedName>
        <fullName evidence="2">DNA-directed DNA polymerase</fullName>
        <ecNumber evidence="2">2.7.7.7</ecNumber>
    </recommendedName>
</protein>
<dbReference type="InterPro" id="IPR050356">
    <property type="entry name" value="SulA_CellDiv_inhibitor"/>
</dbReference>
<evidence type="ECO:0000259" key="7">
    <source>
        <dbReference type="Pfam" id="PF11799"/>
    </source>
</evidence>
<comment type="function">
    <text evidence="4">Poorly processive, error-prone DNA polymerase involved in untargeted mutagenesis. Copies undamaged DNA at stalled replication forks, which arise in vivo from mismatched or misaligned primer ends. These misaligned primers can be extended by PolIV. Exhibits no 3'-5' exonuclease (proofreading) activity. May be involved in translesional synthesis, in conjunction with the beta clamp from PolIII.</text>
</comment>
<dbReference type="InterPro" id="IPR001126">
    <property type="entry name" value="UmuC"/>
</dbReference>
<dbReference type="Proteomes" id="UP000483078">
    <property type="component" value="Unassembled WGS sequence"/>
</dbReference>
<dbReference type="GO" id="GO:0003684">
    <property type="term" value="F:damaged DNA binding"/>
    <property type="evidence" value="ECO:0007669"/>
    <property type="project" value="InterPro"/>
</dbReference>
<dbReference type="PANTHER" id="PTHR35369:SF2">
    <property type="entry name" value="BLR3025 PROTEIN"/>
    <property type="match status" value="1"/>
</dbReference>
<evidence type="ECO:0000256" key="2">
    <source>
        <dbReference type="ARBA" id="ARBA00012417"/>
    </source>
</evidence>
<dbReference type="InterPro" id="IPR043502">
    <property type="entry name" value="DNA/RNA_pol_sf"/>
</dbReference>
<comment type="caution">
    <text evidence="8">The sequence shown here is derived from an EMBL/GenBank/DDBJ whole genome shotgun (WGS) entry which is preliminary data.</text>
</comment>
<reference evidence="8 9" key="1">
    <citation type="submission" date="2019-06" db="EMBL/GenBank/DDBJ databases">
        <title>Enrichment of Autotrophic Halophilic Microorganisms from Red Sea Brine Pool Using Microbial Electrosynthesis System.</title>
        <authorList>
            <person name="Alqahtani M.F."/>
            <person name="Bajracharya S."/>
            <person name="Katuri K.P."/>
            <person name="Ali M."/>
            <person name="Saikaly P.E."/>
        </authorList>
    </citation>
    <scope>NUCLEOTIDE SEQUENCE [LARGE SCALE GENOMIC DNA]</scope>
    <source>
        <strain evidence="8">MES6</strain>
    </source>
</reference>
<keyword evidence="3" id="KW-0227">DNA damage</keyword>
<evidence type="ECO:0000256" key="4">
    <source>
        <dbReference type="ARBA" id="ARBA00025589"/>
    </source>
</evidence>
<evidence type="ECO:0000259" key="6">
    <source>
        <dbReference type="Pfam" id="PF00817"/>
    </source>
</evidence>
<gene>
    <name evidence="8" type="ORF">FH759_12995</name>
</gene>
<sequence>MARRLLSIWFPRLASDMALRRRPVEGPFALILRSGNSDHLHCLTRAAEAQGLHRGMALADARAICPDLATRPADLARETAALMHLRRWIGRYSPMVARDGSDGLIADITGVPHLFGGEDEMRADLHARLERAGLSAASAIAGARGAAHALARHGGGIAHEGGITEAIGHLPVSALRIDAQTAQALARMGLPRIADLVPRPRAPLARRFGPGLVLRLDQALGAQPEPVAPEAEQPHFGVRMTLPDPIGLQDDVMAGLSRLLGRLCEKLAHHDRGARRLRLIMQRVDKETAQVEIGLARPMRDPERIAALFLKGVEEVEAGFGIEAMRLTAHVTEPLPPEQLGGGPAVRHEDALADLFSRLGNRLGFDRVLRLTPAQSNIPERSFLLTPAAYSAPEAPPPHTGPGRPIIIFPPEAVTTGGMAHPGHPPARFRWRRMAFTTLRATGPERIAPEWWLSDPAWRSGLRDYWRIETREGPRLWLFHTPQVPASRDAQTWFIQGEFA</sequence>
<feature type="domain" description="UmuC" evidence="6">
    <location>
        <begin position="31"/>
        <end position="147"/>
    </location>
</feature>
<dbReference type="Pfam" id="PF11799">
    <property type="entry name" value="IMS_C"/>
    <property type="match status" value="1"/>
</dbReference>
<comment type="catalytic activity">
    <reaction evidence="5">
        <text>DNA(n) + a 2'-deoxyribonucleoside 5'-triphosphate = DNA(n+1) + diphosphate</text>
        <dbReference type="Rhea" id="RHEA:22508"/>
        <dbReference type="Rhea" id="RHEA-COMP:17339"/>
        <dbReference type="Rhea" id="RHEA-COMP:17340"/>
        <dbReference type="ChEBI" id="CHEBI:33019"/>
        <dbReference type="ChEBI" id="CHEBI:61560"/>
        <dbReference type="ChEBI" id="CHEBI:173112"/>
        <dbReference type="EC" id="2.7.7.7"/>
    </reaction>
</comment>
<name>A0A7C9LBW8_9RHOB</name>